<comment type="catalytic activity">
    <reaction evidence="28">
        <text>hexanedioyl-CoA + H2O = hexanedioate + CoA + H(+)</text>
        <dbReference type="Rhea" id="RHEA:40583"/>
        <dbReference type="ChEBI" id="CHEBI:15377"/>
        <dbReference type="ChEBI" id="CHEBI:15378"/>
        <dbReference type="ChEBI" id="CHEBI:17128"/>
        <dbReference type="ChEBI" id="CHEBI:57287"/>
        <dbReference type="ChEBI" id="CHEBI:76327"/>
    </reaction>
    <physiologicalReaction direction="left-to-right" evidence="28">
        <dbReference type="Rhea" id="RHEA:40584"/>
    </physiologicalReaction>
</comment>
<keyword evidence="11" id="KW-0576">Peroxisome</keyword>
<dbReference type="NCBIfam" id="TIGR00189">
    <property type="entry name" value="tesB"/>
    <property type="match status" value="1"/>
</dbReference>
<feature type="domain" description="Acyl-CoA thioesterase-like N-terminal HotDog" evidence="54">
    <location>
        <begin position="68"/>
        <end position="150"/>
    </location>
</feature>
<evidence type="ECO:0000256" key="31">
    <source>
        <dbReference type="ARBA" id="ARBA00051478"/>
    </source>
</evidence>
<accession>A0A8C3BJ93</accession>
<evidence type="ECO:0000256" key="38">
    <source>
        <dbReference type="ARBA" id="ARBA00052089"/>
    </source>
</evidence>
<evidence type="ECO:0000256" key="11">
    <source>
        <dbReference type="ARBA" id="ARBA00023140"/>
    </source>
</evidence>
<comment type="catalytic activity">
    <reaction evidence="21">
        <text>acetoacetyl-CoA + H2O = acetoacetate + CoA + H(+)</text>
        <dbReference type="Rhea" id="RHEA:15673"/>
        <dbReference type="ChEBI" id="CHEBI:13705"/>
        <dbReference type="ChEBI" id="CHEBI:15377"/>
        <dbReference type="ChEBI" id="CHEBI:15378"/>
        <dbReference type="ChEBI" id="CHEBI:57286"/>
        <dbReference type="ChEBI" id="CHEBI:57287"/>
        <dbReference type="EC" id="3.1.2.11"/>
    </reaction>
    <physiologicalReaction direction="left-to-right" evidence="21">
        <dbReference type="Rhea" id="RHEA:15674"/>
    </physiologicalReaction>
</comment>
<comment type="catalytic activity">
    <reaction evidence="18">
        <text>dodecanoyl-CoA + H2O = dodecanoate + CoA + H(+)</text>
        <dbReference type="Rhea" id="RHEA:30135"/>
        <dbReference type="ChEBI" id="CHEBI:15377"/>
        <dbReference type="ChEBI" id="CHEBI:15378"/>
        <dbReference type="ChEBI" id="CHEBI:18262"/>
        <dbReference type="ChEBI" id="CHEBI:57287"/>
        <dbReference type="ChEBI" id="CHEBI:57375"/>
    </reaction>
    <physiologicalReaction direction="left-to-right" evidence="18">
        <dbReference type="Rhea" id="RHEA:30136"/>
    </physiologicalReaction>
</comment>
<comment type="catalytic activity">
    <reaction evidence="26">
        <text>2-methyloctadecanoyl-CoA + H2O = 2-methyloctadecanoate + CoA + H(+)</text>
        <dbReference type="Rhea" id="RHEA:59940"/>
        <dbReference type="ChEBI" id="CHEBI:15377"/>
        <dbReference type="ChEBI" id="CHEBI:15378"/>
        <dbReference type="ChEBI" id="CHEBI:57287"/>
        <dbReference type="ChEBI" id="CHEBI:143530"/>
        <dbReference type="ChEBI" id="CHEBI:143531"/>
    </reaction>
    <physiologicalReaction direction="left-to-right" evidence="26">
        <dbReference type="Rhea" id="RHEA:59941"/>
    </physiologicalReaction>
</comment>
<comment type="catalytic activity">
    <reaction evidence="23">
        <text>decanedioyl-CoA + H2O = decanedioate + CoA + H(+)</text>
        <dbReference type="Rhea" id="RHEA:40591"/>
        <dbReference type="ChEBI" id="CHEBI:15377"/>
        <dbReference type="ChEBI" id="CHEBI:15378"/>
        <dbReference type="ChEBI" id="CHEBI:57287"/>
        <dbReference type="ChEBI" id="CHEBI:76283"/>
        <dbReference type="ChEBI" id="CHEBI:76316"/>
    </reaction>
    <physiologicalReaction direction="left-to-right" evidence="23">
        <dbReference type="Rhea" id="RHEA:40592"/>
    </physiologicalReaction>
</comment>
<evidence type="ECO:0000256" key="35">
    <source>
        <dbReference type="ARBA" id="ARBA00051757"/>
    </source>
</evidence>
<dbReference type="EC" id="3.1.2.1" evidence="5"/>
<evidence type="ECO:0000256" key="14">
    <source>
        <dbReference type="ARBA" id="ARBA00038848"/>
    </source>
</evidence>
<evidence type="ECO:0000256" key="16">
    <source>
        <dbReference type="ARBA" id="ARBA00047734"/>
    </source>
</evidence>
<dbReference type="FunFam" id="2.40.160.210:FF:000002">
    <property type="entry name" value="acyl-coenzyme A thioesterase 8"/>
    <property type="match status" value="1"/>
</dbReference>
<evidence type="ECO:0000256" key="12">
    <source>
        <dbReference type="ARBA" id="ARBA00035852"/>
    </source>
</evidence>
<comment type="catalytic activity">
    <reaction evidence="22">
        <text>(9Z)-hexadecenoyl-CoA + H2O = (9Z)-hexadecenoate + CoA + H(+)</text>
        <dbReference type="Rhea" id="RHEA:40131"/>
        <dbReference type="ChEBI" id="CHEBI:15377"/>
        <dbReference type="ChEBI" id="CHEBI:15378"/>
        <dbReference type="ChEBI" id="CHEBI:32372"/>
        <dbReference type="ChEBI" id="CHEBI:57287"/>
        <dbReference type="ChEBI" id="CHEBI:61540"/>
    </reaction>
    <physiologicalReaction direction="left-to-right" evidence="22">
        <dbReference type="Rhea" id="RHEA:40132"/>
    </physiologicalReaction>
</comment>
<dbReference type="GO" id="GO:0003986">
    <property type="term" value="F:acetyl-CoA hydrolase activity"/>
    <property type="evidence" value="ECO:0007669"/>
    <property type="project" value="UniProtKB-EC"/>
</dbReference>
<reference evidence="56" key="1">
    <citation type="submission" date="2018-09" db="EMBL/GenBank/DDBJ databases">
        <title>Common duck and Muscovy duck high density SNP chip.</title>
        <authorList>
            <person name="Vignal A."/>
            <person name="Thebault N."/>
            <person name="Warren W.C."/>
        </authorList>
    </citation>
    <scope>NUCLEOTIDE SEQUENCE [LARGE SCALE GENOMIC DNA]</scope>
</reference>
<evidence type="ECO:0000256" key="42">
    <source>
        <dbReference type="ARBA" id="ARBA00052821"/>
    </source>
</evidence>
<name>A0A8C3BJ93_CAIMO</name>
<keyword evidence="6" id="KW-0719">Serine esterase</keyword>
<dbReference type="GO" id="GO:0047994">
    <property type="term" value="F:hydroxymethylglutaryl-CoA hydrolase activity"/>
    <property type="evidence" value="ECO:0007669"/>
    <property type="project" value="UniProtKB-EC"/>
</dbReference>
<comment type="catalytic activity">
    <reaction evidence="15">
        <text>octanoyl-CoA + H2O = octanoate + CoA + H(+)</text>
        <dbReference type="Rhea" id="RHEA:30143"/>
        <dbReference type="ChEBI" id="CHEBI:15377"/>
        <dbReference type="ChEBI" id="CHEBI:15378"/>
        <dbReference type="ChEBI" id="CHEBI:25646"/>
        <dbReference type="ChEBI" id="CHEBI:57287"/>
        <dbReference type="ChEBI" id="CHEBI:57386"/>
    </reaction>
    <physiologicalReaction direction="left-to-right" evidence="15">
        <dbReference type="Rhea" id="RHEA:30144"/>
    </physiologicalReaction>
</comment>
<evidence type="ECO:0000256" key="25">
    <source>
        <dbReference type="ARBA" id="ARBA00051113"/>
    </source>
</evidence>
<comment type="catalytic activity">
    <reaction evidence="27">
        <text>chenodeoxycholoyl-CoA + H2O = chenodeoxycholate + CoA + H(+)</text>
        <dbReference type="Rhea" id="RHEA:31511"/>
        <dbReference type="ChEBI" id="CHEBI:15377"/>
        <dbReference type="ChEBI" id="CHEBI:15378"/>
        <dbReference type="ChEBI" id="CHEBI:36234"/>
        <dbReference type="ChEBI" id="CHEBI:57287"/>
        <dbReference type="ChEBI" id="CHEBI:62989"/>
        <dbReference type="EC" id="3.1.2.27"/>
    </reaction>
    <physiologicalReaction direction="left-to-right" evidence="27">
        <dbReference type="Rhea" id="RHEA:31512"/>
    </physiologicalReaction>
</comment>
<comment type="catalytic activity">
    <reaction evidence="16">
        <text>hexadecanoyl-CoA + H2O = hexadecanoate + CoA + H(+)</text>
        <dbReference type="Rhea" id="RHEA:16645"/>
        <dbReference type="ChEBI" id="CHEBI:7896"/>
        <dbReference type="ChEBI" id="CHEBI:15377"/>
        <dbReference type="ChEBI" id="CHEBI:15378"/>
        <dbReference type="ChEBI" id="CHEBI:57287"/>
        <dbReference type="ChEBI" id="CHEBI:57379"/>
        <dbReference type="EC" id="3.1.2.2"/>
    </reaction>
    <physiologicalReaction direction="left-to-right" evidence="16">
        <dbReference type="Rhea" id="RHEA:16646"/>
    </physiologicalReaction>
</comment>
<dbReference type="Gene3D" id="2.40.160.210">
    <property type="entry name" value="Acyl-CoA thioesterase, double hotdog domain"/>
    <property type="match status" value="1"/>
</dbReference>
<comment type="catalytic activity">
    <reaction evidence="13">
        <text>(9Z)-octadecenoyl-CoA + H2O = (9Z)-octadecenoate + CoA + H(+)</text>
        <dbReference type="Rhea" id="RHEA:40139"/>
        <dbReference type="ChEBI" id="CHEBI:15377"/>
        <dbReference type="ChEBI" id="CHEBI:15378"/>
        <dbReference type="ChEBI" id="CHEBI:30823"/>
        <dbReference type="ChEBI" id="CHEBI:57287"/>
        <dbReference type="ChEBI" id="CHEBI:57387"/>
    </reaction>
    <physiologicalReaction direction="left-to-right" evidence="13">
        <dbReference type="Rhea" id="RHEA:40140"/>
    </physiologicalReaction>
</comment>
<evidence type="ECO:0000256" key="46">
    <source>
        <dbReference type="ARBA" id="ARBA00066314"/>
    </source>
</evidence>
<evidence type="ECO:0000256" key="49">
    <source>
        <dbReference type="ARBA" id="ARBA00068564"/>
    </source>
</evidence>
<evidence type="ECO:0000256" key="10">
    <source>
        <dbReference type="ARBA" id="ARBA00023098"/>
    </source>
</evidence>
<dbReference type="EC" id="3.1.2.5" evidence="45"/>
<evidence type="ECO:0000256" key="4">
    <source>
        <dbReference type="ARBA" id="ARBA00011738"/>
    </source>
</evidence>
<dbReference type="InterPro" id="IPR029069">
    <property type="entry name" value="HotDog_dom_sf"/>
</dbReference>
<evidence type="ECO:0000256" key="21">
    <source>
        <dbReference type="ARBA" id="ARBA00050280"/>
    </source>
</evidence>
<dbReference type="Ensembl" id="ENSCMMT00000008021.1">
    <property type="protein sequence ID" value="ENSCMMP00000007257.1"/>
    <property type="gene ID" value="ENSCMMG00000004472.1"/>
</dbReference>
<evidence type="ECO:0000256" key="20">
    <source>
        <dbReference type="ARBA" id="ARBA00050199"/>
    </source>
</evidence>
<reference evidence="56" key="2">
    <citation type="submission" date="2025-08" db="UniProtKB">
        <authorList>
            <consortium name="Ensembl"/>
        </authorList>
    </citation>
    <scope>IDENTIFICATION</scope>
</reference>
<evidence type="ECO:0000256" key="52">
    <source>
        <dbReference type="ARBA" id="ARBA00081859"/>
    </source>
</evidence>
<dbReference type="InterPro" id="IPR049450">
    <property type="entry name" value="ACOT8-like_C"/>
</dbReference>
<evidence type="ECO:0000256" key="1">
    <source>
        <dbReference type="ARBA" id="ARBA00000295"/>
    </source>
</evidence>
<dbReference type="EC" id="3.1.2.3" evidence="46"/>
<evidence type="ECO:0000256" key="43">
    <source>
        <dbReference type="ARBA" id="ARBA00052880"/>
    </source>
</evidence>
<evidence type="ECO:0000256" key="18">
    <source>
        <dbReference type="ARBA" id="ARBA00048074"/>
    </source>
</evidence>
<dbReference type="CDD" id="cd03445">
    <property type="entry name" value="Thioesterase_II_repeat2"/>
    <property type="match status" value="1"/>
</dbReference>
<evidence type="ECO:0000256" key="27">
    <source>
        <dbReference type="ARBA" id="ARBA00051199"/>
    </source>
</evidence>
<evidence type="ECO:0000256" key="8">
    <source>
        <dbReference type="ARBA" id="ARBA00022801"/>
    </source>
</evidence>
<evidence type="ECO:0000256" key="3">
    <source>
        <dbReference type="ARBA" id="ARBA00006538"/>
    </source>
</evidence>
<dbReference type="EC" id="3.1.2.11" evidence="48"/>
<comment type="subunit">
    <text evidence="4">Homodimer.</text>
</comment>
<comment type="subcellular location">
    <subcellularLocation>
        <location evidence="2">Peroxisome matrix</location>
    </subcellularLocation>
</comment>
<comment type="similarity">
    <text evidence="3">Belongs to the C/M/P thioester hydrolase family.</text>
</comment>
<dbReference type="InterPro" id="IPR042171">
    <property type="entry name" value="Acyl-CoA_hotdog"/>
</dbReference>
<comment type="catalytic activity">
    <reaction evidence="25">
        <text>octanedioyl-CoA + H2O = octanedioate + CoA + H(+)</text>
        <dbReference type="Rhea" id="RHEA:40587"/>
        <dbReference type="ChEBI" id="CHEBI:15377"/>
        <dbReference type="ChEBI" id="CHEBI:15378"/>
        <dbReference type="ChEBI" id="CHEBI:57287"/>
        <dbReference type="ChEBI" id="CHEBI:76282"/>
        <dbReference type="ChEBI" id="CHEBI:76317"/>
    </reaction>
    <physiologicalReaction direction="left-to-right" evidence="25">
        <dbReference type="Rhea" id="RHEA:40588"/>
    </physiologicalReaction>
</comment>
<comment type="catalytic activity">
    <reaction evidence="40">
        <text>3alpha,7alpha,12alpha-trihydroxy-5beta-cholestan-26-oyl-CoA + H2O = 3alpha,7alpha,12alpha-trihydroxy-5beta-cholestan-26-oate + CoA + H(+)</text>
        <dbReference type="Rhea" id="RHEA:59936"/>
        <dbReference type="ChEBI" id="CHEBI:15377"/>
        <dbReference type="ChEBI" id="CHEBI:15378"/>
        <dbReference type="ChEBI" id="CHEBI:57287"/>
        <dbReference type="ChEBI" id="CHEBI:63001"/>
        <dbReference type="ChEBI" id="CHEBI:85674"/>
    </reaction>
    <physiologicalReaction direction="left-to-right" evidence="40">
        <dbReference type="Rhea" id="RHEA:59937"/>
    </physiologicalReaction>
</comment>
<dbReference type="EC" id="3.1.2.2" evidence="14"/>
<dbReference type="GO" id="GO:0004778">
    <property type="term" value="F:succinyl-CoA hydrolase activity"/>
    <property type="evidence" value="ECO:0007669"/>
    <property type="project" value="UniProtKB-EC"/>
</dbReference>
<evidence type="ECO:0000256" key="32">
    <source>
        <dbReference type="ARBA" id="ARBA00051487"/>
    </source>
</evidence>
<comment type="catalytic activity">
    <reaction evidence="43">
        <text>acetyl-CoA + H2O = acetate + CoA + H(+)</text>
        <dbReference type="Rhea" id="RHEA:20289"/>
        <dbReference type="ChEBI" id="CHEBI:15377"/>
        <dbReference type="ChEBI" id="CHEBI:15378"/>
        <dbReference type="ChEBI" id="CHEBI:30089"/>
        <dbReference type="ChEBI" id="CHEBI:57287"/>
        <dbReference type="ChEBI" id="CHEBI:57288"/>
        <dbReference type="EC" id="3.1.2.1"/>
    </reaction>
    <physiologicalReaction direction="left-to-right" evidence="43">
        <dbReference type="Rhea" id="RHEA:20290"/>
    </physiologicalReaction>
</comment>
<dbReference type="Proteomes" id="UP000694556">
    <property type="component" value="Chromosome 21"/>
</dbReference>
<comment type="catalytic activity">
    <reaction evidence="30">
        <text>prostaglandin F2alpha-CoA + H2O = prostaglandin F2alpha + CoA + H(+)</text>
        <dbReference type="Rhea" id="RHEA:59948"/>
        <dbReference type="ChEBI" id="CHEBI:15377"/>
        <dbReference type="ChEBI" id="CHEBI:15378"/>
        <dbReference type="ChEBI" id="CHEBI:57287"/>
        <dbReference type="ChEBI" id="CHEBI:57404"/>
        <dbReference type="ChEBI" id="CHEBI:143532"/>
    </reaction>
    <physiologicalReaction direction="left-to-right" evidence="30">
        <dbReference type="Rhea" id="RHEA:59949"/>
    </physiologicalReaction>
</comment>
<dbReference type="Pfam" id="PF13622">
    <property type="entry name" value="4HBT_3"/>
    <property type="match status" value="1"/>
</dbReference>
<evidence type="ECO:0000313" key="56">
    <source>
        <dbReference type="Ensembl" id="ENSCMMP00000007257.1"/>
    </source>
</evidence>
<comment type="catalytic activity">
    <reaction evidence="39">
        <text>4,8-dimethylnonanoyl-CoA + H2O = 4,8-dimethylnonanoate + CoA + H(+)</text>
        <dbReference type="Rhea" id="RHEA:40223"/>
        <dbReference type="ChEBI" id="CHEBI:15377"/>
        <dbReference type="ChEBI" id="CHEBI:15378"/>
        <dbReference type="ChEBI" id="CHEBI:57287"/>
        <dbReference type="ChEBI" id="CHEBI:77061"/>
        <dbReference type="ChEBI" id="CHEBI:77063"/>
    </reaction>
    <physiologicalReaction direction="left-to-right" evidence="39">
        <dbReference type="Rhea" id="RHEA:40224"/>
    </physiologicalReaction>
</comment>
<evidence type="ECO:0000256" key="37">
    <source>
        <dbReference type="ARBA" id="ARBA00052034"/>
    </source>
</evidence>
<evidence type="ECO:0000256" key="5">
    <source>
        <dbReference type="ARBA" id="ARBA00011920"/>
    </source>
</evidence>
<comment type="catalytic activity">
    <reaction evidence="12">
        <text>(5Z,8Z,11Z,14Z)-eicosatetraenoyl-CoA + H2O = (5Z,8Z,11Z,14Z)-eicosatetraenoate + CoA + H(+)</text>
        <dbReference type="Rhea" id="RHEA:40151"/>
        <dbReference type="ChEBI" id="CHEBI:15377"/>
        <dbReference type="ChEBI" id="CHEBI:15378"/>
        <dbReference type="ChEBI" id="CHEBI:32395"/>
        <dbReference type="ChEBI" id="CHEBI:57287"/>
        <dbReference type="ChEBI" id="CHEBI:57368"/>
    </reaction>
    <physiologicalReaction direction="left-to-right" evidence="12">
        <dbReference type="Rhea" id="RHEA:40152"/>
    </physiologicalReaction>
</comment>
<dbReference type="Pfam" id="PF20789">
    <property type="entry name" value="4HBT_3C"/>
    <property type="match status" value="1"/>
</dbReference>
<dbReference type="GO" id="GO:0007031">
    <property type="term" value="P:peroxisome organization"/>
    <property type="evidence" value="ECO:0007669"/>
    <property type="project" value="UniProtKB-KW"/>
</dbReference>
<dbReference type="SUPFAM" id="SSF54637">
    <property type="entry name" value="Thioesterase/thiol ester dehydrase-isomerase"/>
    <property type="match status" value="2"/>
</dbReference>
<comment type="catalytic activity">
    <reaction evidence="33">
        <text>choloyl-CoA + H2O = cholate + CoA + H(+)</text>
        <dbReference type="Rhea" id="RHEA:14541"/>
        <dbReference type="ChEBI" id="CHEBI:15377"/>
        <dbReference type="ChEBI" id="CHEBI:15378"/>
        <dbReference type="ChEBI" id="CHEBI:29747"/>
        <dbReference type="ChEBI" id="CHEBI:57287"/>
        <dbReference type="ChEBI" id="CHEBI:57373"/>
        <dbReference type="EC" id="3.1.2.27"/>
    </reaction>
    <physiologicalReaction direction="left-to-right" evidence="33">
        <dbReference type="Rhea" id="RHEA:14542"/>
    </physiologicalReaction>
</comment>
<evidence type="ECO:0000256" key="28">
    <source>
        <dbReference type="ARBA" id="ARBA00051261"/>
    </source>
</evidence>
<comment type="catalytic activity">
    <reaction evidence="36">
        <text>dodecanedioyl-CoA + H2O = dodecanedioate + CoA + H(+)</text>
        <dbReference type="Rhea" id="RHEA:40595"/>
        <dbReference type="ChEBI" id="CHEBI:15377"/>
        <dbReference type="ChEBI" id="CHEBI:15378"/>
        <dbReference type="ChEBI" id="CHEBI:57287"/>
        <dbReference type="ChEBI" id="CHEBI:76273"/>
        <dbReference type="ChEBI" id="CHEBI:76315"/>
    </reaction>
    <physiologicalReaction direction="left-to-right" evidence="36">
        <dbReference type="Rhea" id="RHEA:40596"/>
    </physiologicalReaction>
</comment>
<comment type="catalytic activity">
    <reaction evidence="20">
        <text>hexanoyl-CoA + H2O = hexanoate + CoA + H(+)</text>
        <dbReference type="Rhea" id="RHEA:40115"/>
        <dbReference type="ChEBI" id="CHEBI:15377"/>
        <dbReference type="ChEBI" id="CHEBI:15378"/>
        <dbReference type="ChEBI" id="CHEBI:17120"/>
        <dbReference type="ChEBI" id="CHEBI:57287"/>
        <dbReference type="ChEBI" id="CHEBI:62620"/>
    </reaction>
    <physiologicalReaction direction="left-to-right" evidence="20">
        <dbReference type="Rhea" id="RHEA:40116"/>
    </physiologicalReaction>
</comment>
<dbReference type="InterPro" id="IPR003703">
    <property type="entry name" value="Acyl_CoA_thio"/>
</dbReference>
<evidence type="ECO:0000256" key="51">
    <source>
        <dbReference type="ARBA" id="ARBA00081380"/>
    </source>
</evidence>
<evidence type="ECO:0000256" key="53">
    <source>
        <dbReference type="SAM" id="MobiDB-lite"/>
    </source>
</evidence>
<evidence type="ECO:0000256" key="36">
    <source>
        <dbReference type="ARBA" id="ARBA00052008"/>
    </source>
</evidence>
<comment type="catalytic activity">
    <reaction evidence="32">
        <text>glutaryl-CoA + H2O = glutarate + CoA + H(+)</text>
        <dbReference type="Rhea" id="RHEA:40575"/>
        <dbReference type="ChEBI" id="CHEBI:15377"/>
        <dbReference type="ChEBI" id="CHEBI:15378"/>
        <dbReference type="ChEBI" id="CHEBI:30921"/>
        <dbReference type="ChEBI" id="CHEBI:57287"/>
        <dbReference type="ChEBI" id="CHEBI:57378"/>
    </reaction>
    <physiologicalReaction direction="left-to-right" evidence="32">
        <dbReference type="Rhea" id="RHEA:40576"/>
    </physiologicalReaction>
</comment>
<evidence type="ECO:0000256" key="30">
    <source>
        <dbReference type="ARBA" id="ARBA00051390"/>
    </source>
</evidence>
<feature type="domain" description="Acyl-CoA thioesterase-like C-terminal" evidence="55">
    <location>
        <begin position="215"/>
        <end position="328"/>
    </location>
</feature>
<dbReference type="EC" id="3.1.2.27" evidence="47"/>
<dbReference type="PANTHER" id="PTHR11066:SF34">
    <property type="entry name" value="ACYL-COENZYME A THIOESTERASE 8"/>
    <property type="match status" value="1"/>
</dbReference>
<dbReference type="GO" id="GO:0047603">
    <property type="term" value="F:acetoacetyl-CoA hydrolase activity"/>
    <property type="evidence" value="ECO:0007669"/>
    <property type="project" value="UniProtKB-EC"/>
</dbReference>
<comment type="catalytic activity">
    <reaction evidence="24">
        <text>(9Z)-tetradecenoyl-CoA + H2O = (9Z)-tetradecenoate + CoA + H(+)</text>
        <dbReference type="Rhea" id="RHEA:40135"/>
        <dbReference type="ChEBI" id="CHEBI:15377"/>
        <dbReference type="ChEBI" id="CHEBI:15378"/>
        <dbReference type="ChEBI" id="CHEBI:32370"/>
        <dbReference type="ChEBI" id="CHEBI:57287"/>
        <dbReference type="ChEBI" id="CHEBI:65060"/>
    </reaction>
    <physiologicalReaction direction="left-to-right" evidence="24">
        <dbReference type="Rhea" id="RHEA:40136"/>
    </physiologicalReaction>
</comment>
<keyword evidence="57" id="KW-1185">Reference proteome</keyword>
<evidence type="ECO:0000256" key="26">
    <source>
        <dbReference type="ARBA" id="ARBA00051162"/>
    </source>
</evidence>
<evidence type="ECO:0000256" key="47">
    <source>
        <dbReference type="ARBA" id="ARBA00066445"/>
    </source>
</evidence>
<comment type="catalytic activity">
    <reaction evidence="29">
        <text>(3S)-3-hydroxy-3-methylglutaryl-CoA + H2O = 3-hydroxy-3-methylglutarate + CoA + H(+)</text>
        <dbReference type="Rhea" id="RHEA:16305"/>
        <dbReference type="ChEBI" id="CHEBI:15377"/>
        <dbReference type="ChEBI" id="CHEBI:15378"/>
        <dbReference type="ChEBI" id="CHEBI:17325"/>
        <dbReference type="ChEBI" id="CHEBI:43074"/>
        <dbReference type="ChEBI" id="CHEBI:57287"/>
        <dbReference type="EC" id="3.1.2.5"/>
    </reaction>
    <physiologicalReaction direction="left-to-right" evidence="29">
        <dbReference type="Rhea" id="RHEA:16306"/>
    </physiologicalReaction>
</comment>
<dbReference type="PANTHER" id="PTHR11066">
    <property type="entry name" value="ACYL-COA THIOESTERASE"/>
    <property type="match status" value="1"/>
</dbReference>
<dbReference type="CDD" id="cd03444">
    <property type="entry name" value="Thioesterase_II_repeat1"/>
    <property type="match status" value="1"/>
</dbReference>
<comment type="function">
    <text evidence="44">Catalyzes the hydrolysis of acyl-CoAs into free fatty acids and coenzyme A (CoASH), regulating their respective intracellular levels. Displays no strong substrate specificity with respect to the carboxylic acid moiety of Acyl-CoAs. Hydrolyzes medium length (C2 to C20) straight-chain, saturated and unsaturated acyl-CoAS but is inactive towards substrates with longer aliphatic chains. Moreover, it catalyzes the hydrolysis of CoA esters of bile acids, such as choloyl-CoA and chenodeoxycholoyl-CoA and competes with bile acid CoA:amino acid N-acyltransferase (BAAT). Is also able to hydrolyze CoA esters of dicarboxylic acids. It is involved in the metabolic regulation of peroxisome proliferation.</text>
</comment>
<comment type="catalytic activity">
    <reaction evidence="19">
        <text>tetradecanoyl-CoA + H2O = tetradecanoate + CoA + H(+)</text>
        <dbReference type="Rhea" id="RHEA:40119"/>
        <dbReference type="ChEBI" id="CHEBI:15377"/>
        <dbReference type="ChEBI" id="CHEBI:15378"/>
        <dbReference type="ChEBI" id="CHEBI:30807"/>
        <dbReference type="ChEBI" id="CHEBI:57287"/>
        <dbReference type="ChEBI" id="CHEBI:57385"/>
    </reaction>
    <physiologicalReaction direction="left-to-right" evidence="19">
        <dbReference type="Rhea" id="RHEA:40120"/>
    </physiologicalReaction>
</comment>
<sequence length="339" mass="37903">PGPVRCLSAVPSRRGAPQAPCSHRGPPEELGSASLPPRAGGDLRGALSDTVLGLERLDTDLFRGRHHWVPATRRLFGGQIVGQALVAAGYAVSRDEQVHSLHCYFVRAGDPAVPVLYQVERTRSGKSFSVRSVKAIQHGQPILICQASFQLSQHSPLQHQFTMPAVPPPEELLTQEELIARFLQNPNLADKYRRRLNKIQAENVPIDIKPINPPDIFTTEQQEPKQLFWVRARGYIGDADMKVHCCVAAYISDYAFLGTALLPHRQHNVKFMVSLDHSMWFHAPFRADHWMLYECESPWAGGCRGLVHGRLWRRDGVLAVTCAQEGVIRVEQKPTQSKL</sequence>
<comment type="catalytic activity">
    <reaction evidence="38">
        <text>malonyl-CoA + H2O = malonate + CoA + H(+)</text>
        <dbReference type="Rhea" id="RHEA:40219"/>
        <dbReference type="ChEBI" id="CHEBI:15377"/>
        <dbReference type="ChEBI" id="CHEBI:15378"/>
        <dbReference type="ChEBI" id="CHEBI:15792"/>
        <dbReference type="ChEBI" id="CHEBI:57287"/>
        <dbReference type="ChEBI" id="CHEBI:57384"/>
    </reaction>
    <physiologicalReaction direction="left-to-right" evidence="38">
        <dbReference type="Rhea" id="RHEA:40220"/>
    </physiologicalReaction>
</comment>
<dbReference type="AlphaFoldDB" id="A0A8C3BJ93"/>
<feature type="region of interest" description="Disordered" evidence="53">
    <location>
        <begin position="1"/>
        <end position="39"/>
    </location>
</feature>
<dbReference type="GO" id="GO:0006637">
    <property type="term" value="P:acyl-CoA metabolic process"/>
    <property type="evidence" value="ECO:0007669"/>
    <property type="project" value="InterPro"/>
</dbReference>
<comment type="catalytic activity">
    <reaction evidence="37">
        <text>eicosanoyl-CoA + H2O = eicosanoate + CoA + H(+)</text>
        <dbReference type="Rhea" id="RHEA:40147"/>
        <dbReference type="ChEBI" id="CHEBI:15377"/>
        <dbReference type="ChEBI" id="CHEBI:15378"/>
        <dbReference type="ChEBI" id="CHEBI:32360"/>
        <dbReference type="ChEBI" id="CHEBI:57287"/>
        <dbReference type="ChEBI" id="CHEBI:57380"/>
    </reaction>
    <physiologicalReaction direction="left-to-right" evidence="37">
        <dbReference type="Rhea" id="RHEA:40148"/>
    </physiologicalReaction>
</comment>
<evidence type="ECO:0000256" key="29">
    <source>
        <dbReference type="ARBA" id="ARBA00051360"/>
    </source>
</evidence>
<evidence type="ECO:0000256" key="34">
    <source>
        <dbReference type="ARBA" id="ARBA00051584"/>
    </source>
</evidence>
<comment type="catalytic activity">
    <reaction evidence="35">
        <text>(9Z,12Z)-octadecadienoyl-CoA + H2O = (9Z,12Z)-octadecadienoate + CoA + H(+)</text>
        <dbReference type="Rhea" id="RHEA:40143"/>
        <dbReference type="ChEBI" id="CHEBI:15377"/>
        <dbReference type="ChEBI" id="CHEBI:15378"/>
        <dbReference type="ChEBI" id="CHEBI:30245"/>
        <dbReference type="ChEBI" id="CHEBI:57287"/>
        <dbReference type="ChEBI" id="CHEBI:57383"/>
    </reaction>
    <physiologicalReaction direction="left-to-right" evidence="35">
        <dbReference type="Rhea" id="RHEA:40144"/>
    </physiologicalReaction>
</comment>
<evidence type="ECO:0000256" key="33">
    <source>
        <dbReference type="ARBA" id="ARBA00051522"/>
    </source>
</evidence>
<evidence type="ECO:0000256" key="17">
    <source>
        <dbReference type="ARBA" id="ARBA00047969"/>
    </source>
</evidence>
<evidence type="ECO:0000256" key="41">
    <source>
        <dbReference type="ARBA" id="ARBA00052772"/>
    </source>
</evidence>
<evidence type="ECO:0000256" key="6">
    <source>
        <dbReference type="ARBA" id="ARBA00022487"/>
    </source>
</evidence>
<proteinExistence type="inferred from homology"/>
<dbReference type="GO" id="GO:0052689">
    <property type="term" value="F:carboxylic ester hydrolase activity"/>
    <property type="evidence" value="ECO:0007669"/>
    <property type="project" value="UniProtKB-KW"/>
</dbReference>
<evidence type="ECO:0000259" key="54">
    <source>
        <dbReference type="Pfam" id="PF13622"/>
    </source>
</evidence>
<evidence type="ECO:0000256" key="2">
    <source>
        <dbReference type="ARBA" id="ARBA00004253"/>
    </source>
</evidence>
<dbReference type="GO" id="GO:0047617">
    <property type="term" value="F:fatty acyl-CoA hydrolase activity"/>
    <property type="evidence" value="ECO:0007669"/>
    <property type="project" value="InterPro"/>
</dbReference>
<dbReference type="InterPro" id="IPR049449">
    <property type="entry name" value="TesB_ACOT8-like_N"/>
</dbReference>
<comment type="catalytic activity">
    <reaction evidence="42">
        <text>succinyl-CoA + H2O = succinate + CoA + H(+)</text>
        <dbReference type="Rhea" id="RHEA:11516"/>
        <dbReference type="ChEBI" id="CHEBI:15377"/>
        <dbReference type="ChEBI" id="CHEBI:15378"/>
        <dbReference type="ChEBI" id="CHEBI:30031"/>
        <dbReference type="ChEBI" id="CHEBI:57287"/>
        <dbReference type="ChEBI" id="CHEBI:57292"/>
        <dbReference type="EC" id="3.1.2.3"/>
    </reaction>
    <physiologicalReaction direction="left-to-right" evidence="42">
        <dbReference type="Rhea" id="RHEA:11517"/>
    </physiologicalReaction>
</comment>
<evidence type="ECO:0000256" key="13">
    <source>
        <dbReference type="ARBA" id="ARBA00037002"/>
    </source>
</evidence>
<keyword evidence="9" id="KW-0276">Fatty acid metabolism</keyword>
<comment type="catalytic activity">
    <reaction evidence="41">
        <text>propanoyl-CoA + H2O = propanoate + CoA + H(+)</text>
        <dbReference type="Rhea" id="RHEA:40103"/>
        <dbReference type="ChEBI" id="CHEBI:15377"/>
        <dbReference type="ChEBI" id="CHEBI:15378"/>
        <dbReference type="ChEBI" id="CHEBI:17272"/>
        <dbReference type="ChEBI" id="CHEBI:57287"/>
        <dbReference type="ChEBI" id="CHEBI:57392"/>
    </reaction>
    <physiologicalReaction direction="left-to-right" evidence="41">
        <dbReference type="Rhea" id="RHEA:40104"/>
    </physiologicalReaction>
</comment>
<comment type="catalytic activity">
    <reaction evidence="17">
        <text>decanoyl-CoA + H2O = decanoate + CoA + H(+)</text>
        <dbReference type="Rhea" id="RHEA:40059"/>
        <dbReference type="ChEBI" id="CHEBI:15377"/>
        <dbReference type="ChEBI" id="CHEBI:15378"/>
        <dbReference type="ChEBI" id="CHEBI:27689"/>
        <dbReference type="ChEBI" id="CHEBI:57287"/>
        <dbReference type="ChEBI" id="CHEBI:61430"/>
    </reaction>
    <physiologicalReaction direction="left-to-right" evidence="17">
        <dbReference type="Rhea" id="RHEA:40060"/>
    </physiologicalReaction>
</comment>
<dbReference type="GO" id="GO:0005782">
    <property type="term" value="C:peroxisomal matrix"/>
    <property type="evidence" value="ECO:0007669"/>
    <property type="project" value="UniProtKB-SubCell"/>
</dbReference>
<evidence type="ECO:0000256" key="15">
    <source>
        <dbReference type="ARBA" id="ARBA00047588"/>
    </source>
</evidence>
<evidence type="ECO:0000256" key="7">
    <source>
        <dbReference type="ARBA" id="ARBA00022593"/>
    </source>
</evidence>
<evidence type="ECO:0000256" key="40">
    <source>
        <dbReference type="ARBA" id="ARBA00052155"/>
    </source>
</evidence>
<evidence type="ECO:0000256" key="48">
    <source>
        <dbReference type="ARBA" id="ARBA00066473"/>
    </source>
</evidence>
<keyword evidence="7" id="KW-0962">Peroxisome biogenesis</keyword>
<comment type="catalytic activity">
    <reaction evidence="31">
        <text>octadecanoyl-CoA + H2O = octadecanoate + CoA + H(+)</text>
        <dbReference type="Rhea" id="RHEA:30139"/>
        <dbReference type="ChEBI" id="CHEBI:15377"/>
        <dbReference type="ChEBI" id="CHEBI:15378"/>
        <dbReference type="ChEBI" id="CHEBI:25629"/>
        <dbReference type="ChEBI" id="CHEBI:57287"/>
        <dbReference type="ChEBI" id="CHEBI:57394"/>
    </reaction>
    <physiologicalReaction direction="left-to-right" evidence="31">
        <dbReference type="Rhea" id="RHEA:30140"/>
    </physiologicalReaction>
</comment>
<dbReference type="GO" id="GO:0009062">
    <property type="term" value="P:fatty acid catabolic process"/>
    <property type="evidence" value="ECO:0007669"/>
    <property type="project" value="TreeGrafter"/>
</dbReference>
<evidence type="ECO:0000256" key="9">
    <source>
        <dbReference type="ARBA" id="ARBA00022832"/>
    </source>
</evidence>
<comment type="catalytic activity">
    <reaction evidence="34">
        <text>2,6-dimethylheptanoyl-CoA + H2O = 2,6-dimethylheptanoate + CoA + H(+)</text>
        <dbReference type="Rhea" id="RHEA:59952"/>
        <dbReference type="ChEBI" id="CHEBI:15377"/>
        <dbReference type="ChEBI" id="CHEBI:15378"/>
        <dbReference type="ChEBI" id="CHEBI:57287"/>
        <dbReference type="ChEBI" id="CHEBI:84847"/>
        <dbReference type="ChEBI" id="CHEBI:143533"/>
    </reaction>
    <physiologicalReaction direction="left-to-right" evidence="34">
        <dbReference type="Rhea" id="RHEA:59953"/>
    </physiologicalReaction>
</comment>
<evidence type="ECO:0000256" key="45">
    <source>
        <dbReference type="ARBA" id="ARBA00066312"/>
    </source>
</evidence>
<reference evidence="56" key="3">
    <citation type="submission" date="2025-09" db="UniProtKB">
        <authorList>
            <consortium name="Ensembl"/>
        </authorList>
    </citation>
    <scope>IDENTIFICATION</scope>
</reference>
<keyword evidence="10" id="KW-0443">Lipid metabolism</keyword>
<evidence type="ECO:0000256" key="19">
    <source>
        <dbReference type="ARBA" id="ARBA00048180"/>
    </source>
</evidence>
<dbReference type="GO" id="GO:0033882">
    <property type="term" value="F:choloyl-CoA hydrolase activity"/>
    <property type="evidence" value="ECO:0007669"/>
    <property type="project" value="UniProtKB-EC"/>
</dbReference>
<comment type="catalytic activity">
    <reaction evidence="1">
        <text>butanoyl-CoA + H2O = butanoate + CoA + H(+)</text>
        <dbReference type="Rhea" id="RHEA:40111"/>
        <dbReference type="ChEBI" id="CHEBI:15377"/>
        <dbReference type="ChEBI" id="CHEBI:15378"/>
        <dbReference type="ChEBI" id="CHEBI:17968"/>
        <dbReference type="ChEBI" id="CHEBI:57287"/>
        <dbReference type="ChEBI" id="CHEBI:57371"/>
    </reaction>
    <physiologicalReaction direction="left-to-right" evidence="1">
        <dbReference type="Rhea" id="RHEA:40112"/>
    </physiologicalReaction>
</comment>
<evidence type="ECO:0000259" key="55">
    <source>
        <dbReference type="Pfam" id="PF20789"/>
    </source>
</evidence>
<evidence type="ECO:0000313" key="57">
    <source>
        <dbReference type="Proteomes" id="UP000694556"/>
    </source>
</evidence>
<protein>
    <recommendedName>
        <fullName evidence="49">Acyl-coenzyme A thioesterase 8</fullName>
        <ecNumber evidence="5">3.1.2.1</ecNumber>
        <ecNumber evidence="48">3.1.2.11</ecNumber>
        <ecNumber evidence="14">3.1.2.2</ecNumber>
        <ecNumber evidence="47">3.1.2.27</ecNumber>
        <ecNumber evidence="46">3.1.2.3</ecNumber>
        <ecNumber evidence="45">3.1.2.5</ecNumber>
    </recommendedName>
    <alternativeName>
        <fullName evidence="50">Choloyl-coenzyme A thioesterase</fullName>
    </alternativeName>
    <alternativeName>
        <fullName evidence="52">Peroxisomal acyl-coenzyme A thioester hydrolase 1</fullName>
    </alternativeName>
    <alternativeName>
        <fullName evidence="51">Peroxisomal long-chain acyl-CoA thioesterase 1</fullName>
    </alternativeName>
</protein>
<evidence type="ECO:0000256" key="44">
    <source>
        <dbReference type="ARBA" id="ARBA00057463"/>
    </source>
</evidence>
<evidence type="ECO:0000256" key="24">
    <source>
        <dbReference type="ARBA" id="ARBA00050783"/>
    </source>
</evidence>
<evidence type="ECO:0000256" key="23">
    <source>
        <dbReference type="ARBA" id="ARBA00050576"/>
    </source>
</evidence>
<organism evidence="56 57">
    <name type="scientific">Cairina moschata</name>
    <name type="common">Muscovy duck</name>
    <dbReference type="NCBI Taxonomy" id="8855"/>
    <lineage>
        <taxon>Eukaryota</taxon>
        <taxon>Metazoa</taxon>
        <taxon>Chordata</taxon>
        <taxon>Craniata</taxon>
        <taxon>Vertebrata</taxon>
        <taxon>Euteleostomi</taxon>
        <taxon>Archelosauria</taxon>
        <taxon>Archosauria</taxon>
        <taxon>Dinosauria</taxon>
        <taxon>Saurischia</taxon>
        <taxon>Theropoda</taxon>
        <taxon>Coelurosauria</taxon>
        <taxon>Aves</taxon>
        <taxon>Neognathae</taxon>
        <taxon>Galloanserae</taxon>
        <taxon>Anseriformes</taxon>
        <taxon>Anatidae</taxon>
        <taxon>Anatinae</taxon>
        <taxon>Cairina</taxon>
    </lineage>
</organism>
<keyword evidence="8" id="KW-0378">Hydrolase</keyword>
<evidence type="ECO:0000256" key="39">
    <source>
        <dbReference type="ARBA" id="ARBA00052112"/>
    </source>
</evidence>
<evidence type="ECO:0000256" key="22">
    <source>
        <dbReference type="ARBA" id="ARBA00050352"/>
    </source>
</evidence>
<evidence type="ECO:0000256" key="50">
    <source>
        <dbReference type="ARBA" id="ARBA00081170"/>
    </source>
</evidence>